<dbReference type="InterPro" id="IPR000032">
    <property type="entry name" value="HPr-like"/>
</dbReference>
<dbReference type="PROSITE" id="PS51350">
    <property type="entry name" value="PTS_HPR_DOM"/>
    <property type="match status" value="1"/>
</dbReference>
<protein>
    <submittedName>
        <fullName evidence="2">Phosphocarrier HPr family protein</fullName>
    </submittedName>
</protein>
<sequence>MENSLTKDIVVNISDKVTIVEVSKATQKFQSEIYLKKNINGTPYEINLKSFLGLITLQLRNGDHLNIRTVGEDCVEAMADVAGYLSQS</sequence>
<dbReference type="KEGG" id="phc:BBI08_12070"/>
<organism evidence="2 3">
    <name type="scientific">Planococcus halocryophilus</name>
    <dbReference type="NCBI Taxonomy" id="1215089"/>
    <lineage>
        <taxon>Bacteria</taxon>
        <taxon>Bacillati</taxon>
        <taxon>Bacillota</taxon>
        <taxon>Bacilli</taxon>
        <taxon>Bacillales</taxon>
        <taxon>Caryophanaceae</taxon>
        <taxon>Planococcus</taxon>
    </lineage>
</organism>
<evidence type="ECO:0000259" key="1">
    <source>
        <dbReference type="PROSITE" id="PS51350"/>
    </source>
</evidence>
<dbReference type="Gene3D" id="3.30.1340.10">
    <property type="entry name" value="HPr-like"/>
    <property type="match status" value="1"/>
</dbReference>
<dbReference type="STRING" id="1215089.BBI08_12070"/>
<feature type="domain" description="HPr" evidence="1">
    <location>
        <begin position="1"/>
        <end position="88"/>
    </location>
</feature>
<dbReference type="OrthoDB" id="2428896at2"/>
<reference evidence="3" key="2">
    <citation type="submission" date="2016-10" db="EMBL/GenBank/DDBJ databases">
        <authorList>
            <person name="See-Too W.S."/>
        </authorList>
    </citation>
    <scope>NUCLEOTIDE SEQUENCE [LARGE SCALE GENOMIC DNA]</scope>
    <source>
        <strain evidence="3">DSM 24743</strain>
    </source>
</reference>
<evidence type="ECO:0000313" key="3">
    <source>
        <dbReference type="Proteomes" id="UP000092687"/>
    </source>
</evidence>
<accession>A0A1C7DT40</accession>
<dbReference type="InterPro" id="IPR035895">
    <property type="entry name" value="HPr-like_sf"/>
</dbReference>
<name>A0A1C7DT40_9BACL</name>
<reference evidence="3" key="1">
    <citation type="submission" date="2016-07" db="EMBL/GenBank/DDBJ databases">
        <authorList>
            <person name="See-Too W.S."/>
        </authorList>
    </citation>
    <scope>NUCLEOTIDE SEQUENCE [LARGE SCALE GENOMIC DNA]</scope>
    <source>
        <strain evidence="3">DSM 24743</strain>
    </source>
</reference>
<dbReference type="RefSeq" id="WP_008497573.1">
    <property type="nucleotide sequence ID" value="NZ_CP016537.2"/>
</dbReference>
<keyword evidence="3" id="KW-1185">Reference proteome</keyword>
<gene>
    <name evidence="2" type="ORF">BBI08_12070</name>
</gene>
<evidence type="ECO:0000313" key="2">
    <source>
        <dbReference type="EMBL" id="ANU14567.1"/>
    </source>
</evidence>
<dbReference type="Proteomes" id="UP000092687">
    <property type="component" value="Chromosome"/>
</dbReference>
<proteinExistence type="predicted"/>
<dbReference type="SUPFAM" id="SSF55594">
    <property type="entry name" value="HPr-like"/>
    <property type="match status" value="1"/>
</dbReference>
<dbReference type="EMBL" id="CP016537">
    <property type="protein sequence ID" value="ANU14567.1"/>
    <property type="molecule type" value="Genomic_DNA"/>
</dbReference>
<dbReference type="Pfam" id="PF00381">
    <property type="entry name" value="PTS-HPr"/>
    <property type="match status" value="1"/>
</dbReference>
<dbReference type="AlphaFoldDB" id="A0A1C7DT40"/>